<accession>A0A7S2TY57</accession>
<keyword evidence="1" id="KW-0175">Coiled coil</keyword>
<sequence length="543" mass="63481">MSFSGIIDVARKIERNMLLSQQYEANIRGKIFKARRQINAEQAALQKTSTQRRQLMAELQDLVQRQRKELQEMERRVQTWFSSDELTKAGLQSNLTILQRNISKNRPFDESFLSMSKRVEATSQSLKRLTDLNPEDSLSKDATELEAIVQRINSLQESLKISKNQHQKNVSEWKSTDDNLSKEIEKLSMEIQSENLKIRSAESSYERLLTKINEQKKDNLVLSKEEERLKKSLQSRLAEIRSELSLQKCNTFHDLCAVLEESSQRLMKISEDQGTAEVRLKAAEEKYQAALKSRNESCQLEEKLSKQYIAVLHEQGLMEGKLCDTRLKLRALKRKFEENKELMNKATFRRAELIAGCQVEKSRLQQWKKKIENTKKKALEKINQMILEISVCKDDLKQMKKDKTNKEQILKFEESKTADLLKELSKDKKTLEDLEKEEARLSAKMKKVRAIPDRIQTIQKRLEEIELEKQKAFEEQQTRKARNMRLEKDIFYLQEKFNADSAAVTKMNEDFRDLGVKHDSLMKQKEAQLKLLIKTADDVRTST</sequence>
<feature type="coiled-coil region" evidence="1">
    <location>
        <begin position="145"/>
        <end position="243"/>
    </location>
</feature>
<organism evidence="2">
    <name type="scientific">Lotharella oceanica</name>
    <dbReference type="NCBI Taxonomy" id="641309"/>
    <lineage>
        <taxon>Eukaryota</taxon>
        <taxon>Sar</taxon>
        <taxon>Rhizaria</taxon>
        <taxon>Cercozoa</taxon>
        <taxon>Chlorarachniophyceae</taxon>
        <taxon>Lotharella</taxon>
    </lineage>
</organism>
<gene>
    <name evidence="2" type="ORF">LSP00402_LOCUS17282</name>
</gene>
<proteinExistence type="predicted"/>
<dbReference type="AlphaFoldDB" id="A0A7S2TY57"/>
<evidence type="ECO:0000256" key="1">
    <source>
        <dbReference type="SAM" id="Coils"/>
    </source>
</evidence>
<evidence type="ECO:0000313" key="2">
    <source>
        <dbReference type="EMBL" id="CAD9773291.1"/>
    </source>
</evidence>
<dbReference type="EMBL" id="HBHP01027921">
    <property type="protein sequence ID" value="CAD9773291.1"/>
    <property type="molecule type" value="Transcribed_RNA"/>
</dbReference>
<feature type="coiled-coil region" evidence="1">
    <location>
        <begin position="357"/>
        <end position="475"/>
    </location>
</feature>
<protein>
    <submittedName>
        <fullName evidence="2">Uncharacterized protein</fullName>
    </submittedName>
</protein>
<reference evidence="2" key="1">
    <citation type="submission" date="2021-01" db="EMBL/GenBank/DDBJ databases">
        <authorList>
            <person name="Corre E."/>
            <person name="Pelletier E."/>
            <person name="Niang G."/>
            <person name="Scheremetjew M."/>
            <person name="Finn R."/>
            <person name="Kale V."/>
            <person name="Holt S."/>
            <person name="Cochrane G."/>
            <person name="Meng A."/>
            <person name="Brown T."/>
            <person name="Cohen L."/>
        </authorList>
    </citation>
    <scope>NUCLEOTIDE SEQUENCE</scope>
    <source>
        <strain evidence="2">CCMP622</strain>
    </source>
</reference>
<name>A0A7S2TY57_9EUKA</name>
<feature type="coiled-coil region" evidence="1">
    <location>
        <begin position="38"/>
        <end position="76"/>
    </location>
</feature>